<keyword evidence="5" id="KW-0371">Homeobox</keyword>
<dbReference type="GO" id="GO:0000976">
    <property type="term" value="F:transcription cis-regulatory region binding"/>
    <property type="evidence" value="ECO:0007669"/>
    <property type="project" value="TreeGrafter"/>
</dbReference>
<evidence type="ECO:0000256" key="3">
    <source>
        <dbReference type="ARBA" id="ARBA00023242"/>
    </source>
</evidence>
<proteinExistence type="predicted"/>
<evidence type="ECO:0000256" key="2">
    <source>
        <dbReference type="ARBA" id="ARBA00023125"/>
    </source>
</evidence>
<dbReference type="EMBL" id="AP019298">
    <property type="protein sequence ID" value="BBG98360.1"/>
    <property type="molecule type" value="Genomic_DNA"/>
</dbReference>
<gene>
    <name evidence="5" type="ORF">Prudu_007744</name>
</gene>
<dbReference type="CDD" id="cd00167">
    <property type="entry name" value="SANT"/>
    <property type="match status" value="1"/>
</dbReference>
<dbReference type="PANTHER" id="PTHR47998:SF47">
    <property type="entry name" value="MYB-LIKE DOMAIN-CONTAINING PROTEIN"/>
    <property type="match status" value="1"/>
</dbReference>
<comment type="subcellular location">
    <subcellularLocation>
        <location evidence="1">Nucleus</location>
    </subcellularLocation>
</comment>
<dbReference type="PANTHER" id="PTHR47998">
    <property type="entry name" value="TRANSCRIPTION FACTOR MYB51-LIKE ISOFORM X1"/>
    <property type="match status" value="1"/>
</dbReference>
<organism evidence="5">
    <name type="scientific">Prunus dulcis</name>
    <name type="common">Almond</name>
    <name type="synonym">Amygdalus dulcis</name>
    <dbReference type="NCBI Taxonomy" id="3755"/>
    <lineage>
        <taxon>Eukaryota</taxon>
        <taxon>Viridiplantae</taxon>
        <taxon>Streptophyta</taxon>
        <taxon>Embryophyta</taxon>
        <taxon>Tracheophyta</taxon>
        <taxon>Spermatophyta</taxon>
        <taxon>Magnoliopsida</taxon>
        <taxon>eudicotyledons</taxon>
        <taxon>Gunneridae</taxon>
        <taxon>Pentapetalae</taxon>
        <taxon>rosids</taxon>
        <taxon>fabids</taxon>
        <taxon>Rosales</taxon>
        <taxon>Rosaceae</taxon>
        <taxon>Amygdaloideae</taxon>
        <taxon>Amygdaleae</taxon>
        <taxon>Prunus</taxon>
    </lineage>
</organism>
<keyword evidence="2 5" id="KW-0238">DNA-binding</keyword>
<dbReference type="AlphaFoldDB" id="A0A4Y1R2M1"/>
<evidence type="ECO:0000256" key="1">
    <source>
        <dbReference type="ARBA" id="ARBA00004123"/>
    </source>
</evidence>
<reference evidence="5" key="1">
    <citation type="journal article" date="2019" name="Science">
        <title>Mutation of a bHLH transcription factor allowed almond domestication.</title>
        <authorList>
            <person name="Sanchez-Perez R."/>
            <person name="Pavan S."/>
            <person name="Mazzeo R."/>
            <person name="Moldovan C."/>
            <person name="Aiese Cigliano R."/>
            <person name="Del Cueto J."/>
            <person name="Ricciardi F."/>
            <person name="Lotti C."/>
            <person name="Ricciardi L."/>
            <person name="Dicenta F."/>
            <person name="Lopez-Marques R.L."/>
            <person name="Lindberg Moller B."/>
        </authorList>
    </citation>
    <scope>NUCLEOTIDE SEQUENCE</scope>
</reference>
<dbReference type="SMART" id="SM00717">
    <property type="entry name" value="SANT"/>
    <property type="match status" value="1"/>
</dbReference>
<dbReference type="InterPro" id="IPR001005">
    <property type="entry name" value="SANT/Myb"/>
</dbReference>
<sequence length="110" mass="13425">MTKTMDRCRRKRPKTATSESDEVISDEWEFINMTEQEEDLLYRMYRLVGPRWDLIAGRIPGRKPEELERHWIMRHCDTFADKRNQQTKDNSKKCWPSNPYFGLVKILRYR</sequence>
<dbReference type="InterPro" id="IPR009057">
    <property type="entry name" value="Homeodomain-like_sf"/>
</dbReference>
<dbReference type="PROSITE" id="PS50090">
    <property type="entry name" value="MYB_LIKE"/>
    <property type="match status" value="1"/>
</dbReference>
<dbReference type="SUPFAM" id="SSF46689">
    <property type="entry name" value="Homeodomain-like"/>
    <property type="match status" value="1"/>
</dbReference>
<protein>
    <submittedName>
        <fullName evidence="5">Homeodomain-like superfamily protein</fullName>
    </submittedName>
</protein>
<dbReference type="Gene3D" id="1.10.10.60">
    <property type="entry name" value="Homeodomain-like"/>
    <property type="match status" value="1"/>
</dbReference>
<feature type="domain" description="Myb-like" evidence="4">
    <location>
        <begin position="34"/>
        <end position="71"/>
    </location>
</feature>
<dbReference type="InterPro" id="IPR015495">
    <property type="entry name" value="Myb_TF_plants"/>
</dbReference>
<dbReference type="GO" id="GO:0006355">
    <property type="term" value="P:regulation of DNA-templated transcription"/>
    <property type="evidence" value="ECO:0007669"/>
    <property type="project" value="TreeGrafter"/>
</dbReference>
<dbReference type="Pfam" id="PF00249">
    <property type="entry name" value="Myb_DNA-binding"/>
    <property type="match status" value="1"/>
</dbReference>
<dbReference type="GO" id="GO:0030154">
    <property type="term" value="P:cell differentiation"/>
    <property type="evidence" value="ECO:0007669"/>
    <property type="project" value="TreeGrafter"/>
</dbReference>
<name>A0A4Y1R2M1_PRUDU</name>
<evidence type="ECO:0000313" key="5">
    <source>
        <dbReference type="EMBL" id="BBG98360.1"/>
    </source>
</evidence>
<dbReference type="GO" id="GO:0005634">
    <property type="term" value="C:nucleus"/>
    <property type="evidence" value="ECO:0007669"/>
    <property type="project" value="UniProtKB-SubCell"/>
</dbReference>
<accession>A0A4Y1R2M1</accession>
<keyword evidence="3" id="KW-0539">Nucleus</keyword>
<evidence type="ECO:0000259" key="4">
    <source>
        <dbReference type="PROSITE" id="PS50090"/>
    </source>
</evidence>